<gene>
    <name evidence="2" type="ORF">QJS35_24125</name>
</gene>
<dbReference type="Proteomes" id="UP001493487">
    <property type="component" value="Unassembled WGS sequence"/>
</dbReference>
<proteinExistence type="predicted"/>
<accession>A0ABV1KZL9</accession>
<keyword evidence="1" id="KW-0812">Transmembrane</keyword>
<organism evidence="2 3">
    <name type="scientific">Cohnella silvisoli</name>
    <dbReference type="NCBI Taxonomy" id="2873699"/>
    <lineage>
        <taxon>Bacteria</taxon>
        <taxon>Bacillati</taxon>
        <taxon>Bacillota</taxon>
        <taxon>Bacilli</taxon>
        <taxon>Bacillales</taxon>
        <taxon>Paenibacillaceae</taxon>
        <taxon>Cohnella</taxon>
    </lineage>
</organism>
<dbReference type="RefSeq" id="WP_232187820.1">
    <property type="nucleotide sequence ID" value="NZ_JAIOAP010000014.1"/>
</dbReference>
<feature type="transmembrane region" description="Helical" evidence="1">
    <location>
        <begin position="39"/>
        <end position="61"/>
    </location>
</feature>
<name>A0ABV1KZL9_9BACL</name>
<feature type="transmembrane region" description="Helical" evidence="1">
    <location>
        <begin position="73"/>
        <end position="98"/>
    </location>
</feature>
<keyword evidence="1" id="KW-1133">Transmembrane helix</keyword>
<evidence type="ECO:0000313" key="2">
    <source>
        <dbReference type="EMBL" id="MEQ4485478.1"/>
    </source>
</evidence>
<feature type="transmembrane region" description="Helical" evidence="1">
    <location>
        <begin position="104"/>
        <end position="128"/>
    </location>
</feature>
<dbReference type="EMBL" id="JASKHM010000015">
    <property type="protein sequence ID" value="MEQ4485478.1"/>
    <property type="molecule type" value="Genomic_DNA"/>
</dbReference>
<feature type="transmembrane region" description="Helical" evidence="1">
    <location>
        <begin position="12"/>
        <end position="33"/>
    </location>
</feature>
<protein>
    <recommendedName>
        <fullName evidence="4">MFS transporter</fullName>
    </recommendedName>
</protein>
<sequence>MDKHRDNARLATVIYVLALLVTLAVVFLIGLPFARISHAWISLFALFIAETALYGLSLYYIPNRKHSDATIPGYLAFGTIAGLYLIVVIIFIIVFSLVLDLSTFNYGLLHFIALGVAGIMASMVAIYFRHADDQEVNSTAQVQWVSGMRSTLLSIKQELAGWNHEERGGLAKGIAELEEKVRYSDPVSHPSLVGTEESLMQQVHELASGISSLVKETETTGETERVGRQIRETMNLLESRNQRLLQLK</sequence>
<evidence type="ECO:0008006" key="4">
    <source>
        <dbReference type="Google" id="ProtNLM"/>
    </source>
</evidence>
<evidence type="ECO:0000313" key="3">
    <source>
        <dbReference type="Proteomes" id="UP001493487"/>
    </source>
</evidence>
<keyword evidence="3" id="KW-1185">Reference proteome</keyword>
<keyword evidence="1" id="KW-0472">Membrane</keyword>
<reference evidence="2 3" key="1">
    <citation type="journal article" date="2023" name="Genome Announc.">
        <title>Pan-Genome Analyses of the Genus Cohnella and Proposal of the Novel Species Cohnella silvisoli sp. nov., Isolated from Forest Soil.</title>
        <authorList>
            <person name="Wang C."/>
            <person name="Mao L."/>
            <person name="Bao G."/>
            <person name="Zhu H."/>
        </authorList>
    </citation>
    <scope>NUCLEOTIDE SEQUENCE [LARGE SCALE GENOMIC DNA]</scope>
    <source>
        <strain evidence="2 3">NL03-T5-1</strain>
    </source>
</reference>
<comment type="caution">
    <text evidence="2">The sequence shown here is derived from an EMBL/GenBank/DDBJ whole genome shotgun (WGS) entry which is preliminary data.</text>
</comment>
<evidence type="ECO:0000256" key="1">
    <source>
        <dbReference type="SAM" id="Phobius"/>
    </source>
</evidence>